<evidence type="ECO:0000259" key="3">
    <source>
        <dbReference type="PROSITE" id="PS50031"/>
    </source>
</evidence>
<evidence type="ECO:0000259" key="4">
    <source>
        <dbReference type="PROSITE" id="PS50222"/>
    </source>
</evidence>
<dbReference type="Proteomes" id="UP000001460">
    <property type="component" value="Unassembled WGS sequence"/>
</dbReference>
<dbReference type="OrthoDB" id="524326at2759"/>
<keyword evidence="2" id="KW-0175">Coiled coil</keyword>
<dbReference type="SMART" id="SM00027">
    <property type="entry name" value="EH"/>
    <property type="match status" value="2"/>
</dbReference>
<dbReference type="PANTHER" id="PTHR11216">
    <property type="entry name" value="EH DOMAIN"/>
    <property type="match status" value="1"/>
</dbReference>
<evidence type="ECO:0000313" key="5">
    <source>
        <dbReference type="EMBL" id="EEA06418.1"/>
    </source>
</evidence>
<evidence type="ECO:0000313" key="6">
    <source>
        <dbReference type="Proteomes" id="UP000001460"/>
    </source>
</evidence>
<dbReference type="GeneID" id="6995977"/>
<proteinExistence type="predicted"/>
<dbReference type="AlphaFoldDB" id="B6ADX7"/>
<feature type="domain" description="EH" evidence="3">
    <location>
        <begin position="89"/>
        <end position="150"/>
    </location>
</feature>
<feature type="domain" description="EF-hand" evidence="4">
    <location>
        <begin position="227"/>
        <end position="262"/>
    </location>
</feature>
<dbReference type="PROSITE" id="PS50222">
    <property type="entry name" value="EF_HAND_2"/>
    <property type="match status" value="2"/>
</dbReference>
<accession>B6ADX7</accession>
<dbReference type="SUPFAM" id="SSF47473">
    <property type="entry name" value="EF-hand"/>
    <property type="match status" value="2"/>
</dbReference>
<evidence type="ECO:0000256" key="1">
    <source>
        <dbReference type="ARBA" id="ARBA00022837"/>
    </source>
</evidence>
<dbReference type="InterPro" id="IPR011992">
    <property type="entry name" value="EF-hand-dom_pair"/>
</dbReference>
<name>B6ADX7_CRYMR</name>
<feature type="coiled-coil region" evidence="2">
    <location>
        <begin position="369"/>
        <end position="424"/>
    </location>
</feature>
<dbReference type="PROSITE" id="PS50031">
    <property type="entry name" value="EH"/>
    <property type="match status" value="2"/>
</dbReference>
<organism evidence="5 6">
    <name type="scientific">Cryptosporidium muris (strain RN66)</name>
    <dbReference type="NCBI Taxonomy" id="441375"/>
    <lineage>
        <taxon>Eukaryota</taxon>
        <taxon>Sar</taxon>
        <taxon>Alveolata</taxon>
        <taxon>Apicomplexa</taxon>
        <taxon>Conoidasida</taxon>
        <taxon>Coccidia</taxon>
        <taxon>Eucoccidiorida</taxon>
        <taxon>Eimeriorina</taxon>
        <taxon>Cryptosporidiidae</taxon>
        <taxon>Cryptosporidium</taxon>
    </lineage>
</organism>
<dbReference type="EMBL" id="DS989729">
    <property type="protein sequence ID" value="EEA06418.1"/>
    <property type="molecule type" value="Genomic_DNA"/>
</dbReference>
<dbReference type="PANTHER" id="PTHR11216:SF174">
    <property type="entry name" value="GH06923P"/>
    <property type="match status" value="1"/>
</dbReference>
<reference evidence="5" key="1">
    <citation type="submission" date="2008-06" db="EMBL/GenBank/DDBJ databases">
        <authorList>
            <person name="Lorenzi H."/>
            <person name="Inman J."/>
            <person name="Miller J."/>
            <person name="Schobel S."/>
            <person name="Amedeo P."/>
            <person name="Caler E.V."/>
            <person name="da Silva J."/>
        </authorList>
    </citation>
    <scope>NUCLEOTIDE SEQUENCE [LARGE SCALE GENOMIC DNA]</scope>
    <source>
        <strain evidence="5">RN66</strain>
    </source>
</reference>
<dbReference type="PROSITE" id="PS00018">
    <property type="entry name" value="EF_HAND_1"/>
    <property type="match status" value="1"/>
</dbReference>
<dbReference type="GO" id="GO:0005509">
    <property type="term" value="F:calcium ion binding"/>
    <property type="evidence" value="ECO:0007669"/>
    <property type="project" value="InterPro"/>
</dbReference>
<dbReference type="RefSeq" id="XP_002140767.1">
    <property type="nucleotide sequence ID" value="XM_002140731.1"/>
</dbReference>
<feature type="domain" description="EH" evidence="3">
    <location>
        <begin position="194"/>
        <end position="272"/>
    </location>
</feature>
<dbReference type="GO" id="GO:0005886">
    <property type="term" value="C:plasma membrane"/>
    <property type="evidence" value="ECO:0007669"/>
    <property type="project" value="TreeGrafter"/>
</dbReference>
<dbReference type="GO" id="GO:0006897">
    <property type="term" value="P:endocytosis"/>
    <property type="evidence" value="ECO:0007669"/>
    <property type="project" value="TreeGrafter"/>
</dbReference>
<gene>
    <name evidence="5" type="ORF">CMU_009100</name>
</gene>
<feature type="domain" description="EF-hand" evidence="4">
    <location>
        <begin position="95"/>
        <end position="130"/>
    </location>
</feature>
<dbReference type="InterPro" id="IPR002048">
    <property type="entry name" value="EF_hand_dom"/>
</dbReference>
<keyword evidence="1" id="KW-0106">Calcium</keyword>
<dbReference type="eggNOG" id="KOG0998">
    <property type="taxonomic scope" value="Eukaryota"/>
</dbReference>
<evidence type="ECO:0000256" key="2">
    <source>
        <dbReference type="SAM" id="Coils"/>
    </source>
</evidence>
<dbReference type="GO" id="GO:0005737">
    <property type="term" value="C:cytoplasm"/>
    <property type="evidence" value="ECO:0007669"/>
    <property type="project" value="TreeGrafter"/>
</dbReference>
<dbReference type="InterPro" id="IPR000261">
    <property type="entry name" value="EH_dom"/>
</dbReference>
<dbReference type="VEuPathDB" id="CryptoDB:CMU_009100"/>
<dbReference type="CDD" id="cd00052">
    <property type="entry name" value="EH"/>
    <property type="match status" value="1"/>
</dbReference>
<dbReference type="GO" id="GO:0016197">
    <property type="term" value="P:endosomal transport"/>
    <property type="evidence" value="ECO:0007669"/>
    <property type="project" value="TreeGrafter"/>
</dbReference>
<dbReference type="STRING" id="441375.B6ADX7"/>
<keyword evidence="6" id="KW-1185">Reference proteome</keyword>
<dbReference type="Pfam" id="PF12763">
    <property type="entry name" value="EH"/>
    <property type="match status" value="2"/>
</dbReference>
<dbReference type="SMART" id="SM00054">
    <property type="entry name" value="EFh"/>
    <property type="match status" value="3"/>
</dbReference>
<dbReference type="InterPro" id="IPR018247">
    <property type="entry name" value="EF_Hand_1_Ca_BS"/>
</dbReference>
<protein>
    <submittedName>
        <fullName evidence="5">EF hand family protein</fullName>
    </submittedName>
</protein>
<sequence length="621" mass="72400">MNSNLANQGNNRTYLNDQANIPEYSNDFCSEIDLEDFQDIEFSSEEIVCYETWYLMIQRFSELEEKTHTSLRDSAICEIPPVGMMTARFFRTSGLSREILRQIWSIVDIHNHGILNFNEFGVACRLIALYQYEQKYPNSSIYNKIPLKLPFFDISSLWNLKNLESRLESTYNDLQNNGNTTTYKPNPLLLTKIQIENYIRIFRNLDKNSDGLIERDDVFNFLVKSQIPRPDLLKIWDLADTDADGKLSMLEFLIAMAYIELKLQKNEVVYKPLSAKVLLHISNEMIKIQNILENRNIEETANKMKFNNTARSGNKDVNNNYYIHSNEEKETNKSVEIYTYCSTSSPKDSTSGNPIFASKAPNMCSEFQLDEMKKEIQDLKDIISNHSKQHETYSNQIQETNMRLTNLRKQRDKLTKENEQLIACLEYQQTKLVDNNIYIDELKKDIDYFNNLNLVLRNHLSFEENDLKILKSIQENLNLGKTQAEVSTLINRGDDRTIQNYMGILKQEKSSYKQDILNLLDEQFQKRQQKHNILFSTNEKTVDILNLLKEFLSIKDHEKSQIIQLIYSVLNNLDKKGDIQTNRVLDKSTIEANVPSKKCESWVSFPSHKRASNYTLGNLAV</sequence>
<dbReference type="Gene3D" id="1.10.238.10">
    <property type="entry name" value="EF-hand"/>
    <property type="match status" value="2"/>
</dbReference>